<dbReference type="Pfam" id="PF12146">
    <property type="entry name" value="Hydrolase_4"/>
    <property type="match status" value="1"/>
</dbReference>
<gene>
    <name evidence="3" type="ORF">ERS852461_02502</name>
    <name evidence="4" type="ORF">NXY30_22545</name>
</gene>
<dbReference type="Gene3D" id="3.40.50.1820">
    <property type="entry name" value="alpha/beta hydrolase"/>
    <property type="match status" value="1"/>
</dbReference>
<dbReference type="RefSeq" id="WP_055269646.1">
    <property type="nucleotide sequence ID" value="NZ_CABMFH010000008.1"/>
</dbReference>
<feature type="chain" id="PRO_5041080262" evidence="1">
    <location>
        <begin position="22"/>
        <end position="324"/>
    </location>
</feature>
<dbReference type="EMBL" id="CP103141">
    <property type="protein sequence ID" value="UVQ73758.1"/>
    <property type="molecule type" value="Genomic_DNA"/>
</dbReference>
<organism evidence="3 5">
    <name type="scientific">Bacteroides faecis</name>
    <dbReference type="NCBI Taxonomy" id="674529"/>
    <lineage>
        <taxon>Bacteria</taxon>
        <taxon>Pseudomonadati</taxon>
        <taxon>Bacteroidota</taxon>
        <taxon>Bacteroidia</taxon>
        <taxon>Bacteroidales</taxon>
        <taxon>Bacteroidaceae</taxon>
        <taxon>Bacteroides</taxon>
    </lineage>
</organism>
<dbReference type="InterPro" id="IPR053145">
    <property type="entry name" value="AB_hydrolase_Est10"/>
</dbReference>
<accession>A0A174MW16</accession>
<evidence type="ECO:0000259" key="2">
    <source>
        <dbReference type="Pfam" id="PF12146"/>
    </source>
</evidence>
<reference evidence="3 5" key="1">
    <citation type="submission" date="2015-09" db="EMBL/GenBank/DDBJ databases">
        <authorList>
            <consortium name="Pathogen Informatics"/>
        </authorList>
    </citation>
    <scope>NUCLEOTIDE SEQUENCE [LARGE SCALE GENOMIC DNA]</scope>
    <source>
        <strain evidence="3 5">2789STDY5834846</strain>
    </source>
</reference>
<evidence type="ECO:0000313" key="3">
    <source>
        <dbReference type="EMBL" id="CUP40602.1"/>
    </source>
</evidence>
<dbReference type="GeneID" id="69590963"/>
<evidence type="ECO:0000313" key="6">
    <source>
        <dbReference type="Proteomes" id="UP001060104"/>
    </source>
</evidence>
<feature type="domain" description="Serine aminopeptidase S33" evidence="2">
    <location>
        <begin position="84"/>
        <end position="196"/>
    </location>
</feature>
<proteinExistence type="predicted"/>
<keyword evidence="3" id="KW-0378">Hydrolase</keyword>
<dbReference type="EMBL" id="CZAE01000011">
    <property type="protein sequence ID" value="CUP40602.1"/>
    <property type="molecule type" value="Genomic_DNA"/>
</dbReference>
<dbReference type="InterPro" id="IPR022742">
    <property type="entry name" value="Hydrolase_4"/>
</dbReference>
<accession>A0A3E5GDV1</accession>
<sequence length="324" mass="35252">MKCISLTLALFLSLCSFLCQAQILPVEEQAVVLNTKEGDIKGKLLLPDEGKVWPVVLLIAGSGPTDMDGNSAVGNMKNNSLKFLAEGLAKNGIASLRFDKRGIASSAAAGKEEVKLRFEDYVNDVTGWIDYLAKDRRFTGITVVGHSEGSLIGMLACKDRPKVKGFVSLAGAGRPAYELIEIQVAAQKLPEAMLKEVASINESLKGGKEVTDVPVYLQSLFRASVQPYLISWYKYNPQTIIAALKVPVLIVQGKTDIQVSVEDAELLKKACPAARFLLIDRMNHVLKDCDVTDQQQQLAVYTNPSLPVNTILISSVSSFIKKPK</sequence>
<dbReference type="PANTHER" id="PTHR43265:SF1">
    <property type="entry name" value="ESTERASE ESTD"/>
    <property type="match status" value="1"/>
</dbReference>
<reference evidence="4" key="2">
    <citation type="submission" date="2022-08" db="EMBL/GenBank/DDBJ databases">
        <title>Genome Sequencing of Bacteroides fragilis Group Isolates with Nanopore Technology.</title>
        <authorList>
            <person name="Tisza M.J."/>
            <person name="Smith D."/>
            <person name="Dekker J.P."/>
        </authorList>
    </citation>
    <scope>NUCLEOTIDE SEQUENCE</scope>
    <source>
        <strain evidence="4">BFG-527</strain>
    </source>
</reference>
<evidence type="ECO:0000313" key="4">
    <source>
        <dbReference type="EMBL" id="UVQ73758.1"/>
    </source>
</evidence>
<keyword evidence="1" id="KW-0732">Signal</keyword>
<dbReference type="InterPro" id="IPR029058">
    <property type="entry name" value="AB_hydrolase_fold"/>
</dbReference>
<dbReference type="PANTHER" id="PTHR43265">
    <property type="entry name" value="ESTERASE ESTD"/>
    <property type="match status" value="1"/>
</dbReference>
<protein>
    <submittedName>
        <fullName evidence="3">Alpha/beta fold family hydrolase</fullName>
    </submittedName>
    <submittedName>
        <fullName evidence="4">Lysophospholipase</fullName>
    </submittedName>
</protein>
<keyword evidence="6" id="KW-1185">Reference proteome</keyword>
<dbReference type="Proteomes" id="UP000095606">
    <property type="component" value="Unassembled WGS sequence"/>
</dbReference>
<dbReference type="AlphaFoldDB" id="A0A174MW16"/>
<evidence type="ECO:0000313" key="5">
    <source>
        <dbReference type="Proteomes" id="UP000095606"/>
    </source>
</evidence>
<evidence type="ECO:0000256" key="1">
    <source>
        <dbReference type="SAM" id="SignalP"/>
    </source>
</evidence>
<dbReference type="SUPFAM" id="SSF53474">
    <property type="entry name" value="alpha/beta-Hydrolases"/>
    <property type="match status" value="1"/>
</dbReference>
<dbReference type="GO" id="GO:0052689">
    <property type="term" value="F:carboxylic ester hydrolase activity"/>
    <property type="evidence" value="ECO:0007669"/>
    <property type="project" value="TreeGrafter"/>
</dbReference>
<dbReference type="Proteomes" id="UP001060104">
    <property type="component" value="Chromosome"/>
</dbReference>
<feature type="signal peptide" evidence="1">
    <location>
        <begin position="1"/>
        <end position="21"/>
    </location>
</feature>
<name>A0A174MW16_9BACE</name>